<dbReference type="RefSeq" id="WP_037341420.1">
    <property type="nucleotide sequence ID" value="NZ_APNK01000049.1"/>
</dbReference>
<dbReference type="STRING" id="1304275.C41B8_17948"/>
<keyword evidence="3" id="KW-0808">Transferase</keyword>
<keyword evidence="11" id="KW-1185">Reference proteome</keyword>
<organism evidence="10 11">
    <name type="scientific">Salinisphaera hydrothermalis (strain C41B8)</name>
    <dbReference type="NCBI Taxonomy" id="1304275"/>
    <lineage>
        <taxon>Bacteria</taxon>
        <taxon>Pseudomonadati</taxon>
        <taxon>Pseudomonadota</taxon>
        <taxon>Gammaproteobacteria</taxon>
        <taxon>Salinisphaerales</taxon>
        <taxon>Salinisphaeraceae</taxon>
        <taxon>Salinisphaera</taxon>
    </lineage>
</organism>
<comment type="cofactor">
    <cofactor evidence="1">
        <name>pyridoxal 5'-phosphate</name>
        <dbReference type="ChEBI" id="CHEBI:597326"/>
    </cofactor>
</comment>
<dbReference type="AlphaFoldDB" id="A0A084IGK5"/>
<gene>
    <name evidence="10" type="ORF">C41B8_17948</name>
</gene>
<keyword evidence="6" id="KW-0408">Iron</keyword>
<sequence>MSASIYLDHAATAPLAPGVAEVMHDVLVGAPGNPLSQHAEGRAACAHIDAAAEKVAGLIGAEPREIVWTSGATESSNLALRGVAEFIGAGARIVSVVTEHPATRDTLSALAKQGVTVDWLEVDAHGAIDHDALAAAVAQGPDLVSIMQVNNETGVIHDVPAIAEQCAAAGVALHVDAAQSLGRLPIDVSATPIALMSLSAHKIGGPKGIGALYVRRRAPKIGVAAQIIGGGQQRGLRAGTLPTHQIAGFGAAAAQAARHGIASQPEWARLRERLWQGMAPLGGLLRNGRPETAAAPFLSVSVTGVHGAALITGLNEGEPALAVSTGAACSAAKGESSHVVRAMGRSPREAAATIRFSLGPGVDEVAIDAAAQRFRDEVRRLRTLAEAA</sequence>
<evidence type="ECO:0000313" key="11">
    <source>
        <dbReference type="Proteomes" id="UP000028302"/>
    </source>
</evidence>
<keyword evidence="5" id="KW-0663">Pyridoxal phosphate</keyword>
<evidence type="ECO:0000256" key="2">
    <source>
        <dbReference type="ARBA" id="ARBA00006490"/>
    </source>
</evidence>
<dbReference type="InterPro" id="IPR016454">
    <property type="entry name" value="Cysteine_dSase"/>
</dbReference>
<dbReference type="GO" id="GO:0051536">
    <property type="term" value="F:iron-sulfur cluster binding"/>
    <property type="evidence" value="ECO:0007669"/>
    <property type="project" value="UniProtKB-KW"/>
</dbReference>
<dbReference type="InterPro" id="IPR015424">
    <property type="entry name" value="PyrdxlP-dep_Trfase"/>
</dbReference>
<dbReference type="Gene3D" id="3.90.1150.10">
    <property type="entry name" value="Aspartate Aminotransferase, domain 1"/>
    <property type="match status" value="1"/>
</dbReference>
<dbReference type="InterPro" id="IPR015421">
    <property type="entry name" value="PyrdxlP-dep_Trfase_major"/>
</dbReference>
<name>A0A084IGK5_SALHC</name>
<evidence type="ECO:0000256" key="1">
    <source>
        <dbReference type="ARBA" id="ARBA00001933"/>
    </source>
</evidence>
<dbReference type="SUPFAM" id="SSF53383">
    <property type="entry name" value="PLP-dependent transferases"/>
    <property type="match status" value="1"/>
</dbReference>
<proteinExistence type="inferred from homology"/>
<keyword evidence="7" id="KW-0411">Iron-sulfur</keyword>
<dbReference type="PANTHER" id="PTHR11601">
    <property type="entry name" value="CYSTEINE DESULFURYLASE FAMILY MEMBER"/>
    <property type="match status" value="1"/>
</dbReference>
<evidence type="ECO:0000256" key="5">
    <source>
        <dbReference type="ARBA" id="ARBA00022898"/>
    </source>
</evidence>
<comment type="caution">
    <text evidence="10">The sequence shown here is derived from an EMBL/GenBank/DDBJ whole genome shotgun (WGS) entry which is preliminary data.</text>
</comment>
<dbReference type="InterPro" id="IPR000192">
    <property type="entry name" value="Aminotrans_V_dom"/>
</dbReference>
<evidence type="ECO:0000259" key="9">
    <source>
        <dbReference type="Pfam" id="PF00266"/>
    </source>
</evidence>
<dbReference type="InterPro" id="IPR015422">
    <property type="entry name" value="PyrdxlP-dep_Trfase_small"/>
</dbReference>
<evidence type="ECO:0000256" key="8">
    <source>
        <dbReference type="ARBA" id="ARBA00050776"/>
    </source>
</evidence>
<reference evidence="10 11" key="1">
    <citation type="submission" date="2013-03" db="EMBL/GenBank/DDBJ databases">
        <title>Salinisphaera hydrothermalis C41B8 Genome Sequencing.</title>
        <authorList>
            <person name="Li C."/>
            <person name="Lai Q."/>
            <person name="Shao Z."/>
        </authorList>
    </citation>
    <scope>NUCLEOTIDE SEQUENCE [LARGE SCALE GENOMIC DNA]</scope>
    <source>
        <strain evidence="10 11">C41B8</strain>
    </source>
</reference>
<evidence type="ECO:0000256" key="6">
    <source>
        <dbReference type="ARBA" id="ARBA00023004"/>
    </source>
</evidence>
<dbReference type="EMBL" id="APNK01000049">
    <property type="protein sequence ID" value="KEZ75839.1"/>
    <property type="molecule type" value="Genomic_DNA"/>
</dbReference>
<dbReference type="Pfam" id="PF00266">
    <property type="entry name" value="Aminotran_5"/>
    <property type="match status" value="1"/>
</dbReference>
<feature type="domain" description="Aminotransferase class V" evidence="9">
    <location>
        <begin position="5"/>
        <end position="364"/>
    </location>
</feature>
<protein>
    <submittedName>
        <fullName evidence="10">Cysteine desulfurase IscS</fullName>
    </submittedName>
</protein>
<evidence type="ECO:0000256" key="4">
    <source>
        <dbReference type="ARBA" id="ARBA00022723"/>
    </source>
</evidence>
<dbReference type="Gene3D" id="3.40.640.10">
    <property type="entry name" value="Type I PLP-dependent aspartate aminotransferase-like (Major domain)"/>
    <property type="match status" value="1"/>
</dbReference>
<dbReference type="PIRSF" id="PIRSF005572">
    <property type="entry name" value="NifS"/>
    <property type="match status" value="1"/>
</dbReference>
<dbReference type="PATRIC" id="fig|1304275.5.peg.3669"/>
<evidence type="ECO:0000256" key="3">
    <source>
        <dbReference type="ARBA" id="ARBA00022679"/>
    </source>
</evidence>
<evidence type="ECO:0000256" key="7">
    <source>
        <dbReference type="ARBA" id="ARBA00023014"/>
    </source>
</evidence>
<comment type="catalytic activity">
    <reaction evidence="8">
        <text>(sulfur carrier)-H + L-cysteine = (sulfur carrier)-SH + L-alanine</text>
        <dbReference type="Rhea" id="RHEA:43892"/>
        <dbReference type="Rhea" id="RHEA-COMP:14737"/>
        <dbReference type="Rhea" id="RHEA-COMP:14739"/>
        <dbReference type="ChEBI" id="CHEBI:29917"/>
        <dbReference type="ChEBI" id="CHEBI:35235"/>
        <dbReference type="ChEBI" id="CHEBI:57972"/>
        <dbReference type="ChEBI" id="CHEBI:64428"/>
        <dbReference type="EC" id="2.8.1.7"/>
    </reaction>
</comment>
<comment type="similarity">
    <text evidence="2">Belongs to the class-V pyridoxal-phosphate-dependent aminotransferase family. NifS/IscS subfamily.</text>
</comment>
<dbReference type="Proteomes" id="UP000028302">
    <property type="component" value="Unassembled WGS sequence"/>
</dbReference>
<accession>A0A084IGK5</accession>
<dbReference type="eggNOG" id="COG1104">
    <property type="taxonomic scope" value="Bacteria"/>
</dbReference>
<dbReference type="GO" id="GO:0046872">
    <property type="term" value="F:metal ion binding"/>
    <property type="evidence" value="ECO:0007669"/>
    <property type="project" value="UniProtKB-KW"/>
</dbReference>
<dbReference type="PANTHER" id="PTHR11601:SF34">
    <property type="entry name" value="CYSTEINE DESULFURASE"/>
    <property type="match status" value="1"/>
</dbReference>
<dbReference type="OrthoDB" id="9808002at2"/>
<dbReference type="GO" id="GO:0031071">
    <property type="term" value="F:cysteine desulfurase activity"/>
    <property type="evidence" value="ECO:0007669"/>
    <property type="project" value="UniProtKB-EC"/>
</dbReference>
<keyword evidence="4" id="KW-0479">Metal-binding</keyword>
<evidence type="ECO:0000313" key="10">
    <source>
        <dbReference type="EMBL" id="KEZ75839.1"/>
    </source>
</evidence>